<accession>A0A9D5HAS1</accession>
<keyword evidence="3 7" id="KW-0812">Transmembrane</keyword>
<feature type="transmembrane region" description="Helical" evidence="7">
    <location>
        <begin position="367"/>
        <end position="385"/>
    </location>
</feature>
<evidence type="ECO:0000256" key="3">
    <source>
        <dbReference type="ARBA" id="ARBA00022692"/>
    </source>
</evidence>
<comment type="subcellular location">
    <subcellularLocation>
        <location evidence="1">Membrane</location>
        <topology evidence="1">Multi-pass membrane protein</topology>
    </subcellularLocation>
</comment>
<dbReference type="AlphaFoldDB" id="A0A9D5HAS1"/>
<evidence type="ECO:0000256" key="4">
    <source>
        <dbReference type="ARBA" id="ARBA00022989"/>
    </source>
</evidence>
<feature type="transmembrane region" description="Helical" evidence="7">
    <location>
        <begin position="186"/>
        <end position="205"/>
    </location>
</feature>
<evidence type="ECO:0000313" key="8">
    <source>
        <dbReference type="EMBL" id="KAJ0969450.1"/>
    </source>
</evidence>
<protein>
    <submittedName>
        <fullName evidence="8">Uncharacterized protein</fullName>
    </submittedName>
</protein>
<reference evidence="8" key="1">
    <citation type="submission" date="2021-03" db="EMBL/GenBank/DDBJ databases">
        <authorList>
            <person name="Li Z."/>
            <person name="Yang C."/>
        </authorList>
    </citation>
    <scope>NUCLEOTIDE SEQUENCE</scope>
    <source>
        <strain evidence="8">Dzin_1.0</strain>
        <tissue evidence="8">Leaf</tissue>
    </source>
</reference>
<evidence type="ECO:0000256" key="6">
    <source>
        <dbReference type="SAM" id="MobiDB-lite"/>
    </source>
</evidence>
<dbReference type="PANTHER" id="PTHR31621:SF1">
    <property type="entry name" value="PROTEIN DMP5"/>
    <property type="match status" value="1"/>
</dbReference>
<feature type="transmembrane region" description="Helical" evidence="7">
    <location>
        <begin position="85"/>
        <end position="103"/>
    </location>
</feature>
<keyword evidence="9" id="KW-1185">Reference proteome</keyword>
<evidence type="ECO:0000256" key="5">
    <source>
        <dbReference type="ARBA" id="ARBA00023136"/>
    </source>
</evidence>
<keyword evidence="4 7" id="KW-1133">Transmembrane helix</keyword>
<evidence type="ECO:0000256" key="2">
    <source>
        <dbReference type="ARBA" id="ARBA00008707"/>
    </source>
</evidence>
<dbReference type="EMBL" id="JAGGNH010000006">
    <property type="protein sequence ID" value="KAJ0969450.1"/>
    <property type="molecule type" value="Genomic_DNA"/>
</dbReference>
<organism evidence="8 9">
    <name type="scientific">Dioscorea zingiberensis</name>
    <dbReference type="NCBI Taxonomy" id="325984"/>
    <lineage>
        <taxon>Eukaryota</taxon>
        <taxon>Viridiplantae</taxon>
        <taxon>Streptophyta</taxon>
        <taxon>Embryophyta</taxon>
        <taxon>Tracheophyta</taxon>
        <taxon>Spermatophyta</taxon>
        <taxon>Magnoliopsida</taxon>
        <taxon>Liliopsida</taxon>
        <taxon>Dioscoreales</taxon>
        <taxon>Dioscoreaceae</taxon>
        <taxon>Dioscorea</taxon>
    </lineage>
</organism>
<dbReference type="GO" id="GO:0016020">
    <property type="term" value="C:membrane"/>
    <property type="evidence" value="ECO:0007669"/>
    <property type="project" value="UniProtKB-SubCell"/>
</dbReference>
<dbReference type="GO" id="GO:0005737">
    <property type="term" value="C:cytoplasm"/>
    <property type="evidence" value="ECO:0007669"/>
    <property type="project" value="UniProtKB-ARBA"/>
</dbReference>
<dbReference type="OrthoDB" id="525686at2759"/>
<evidence type="ECO:0000313" key="9">
    <source>
        <dbReference type="Proteomes" id="UP001085076"/>
    </source>
</evidence>
<feature type="transmembrane region" description="Helical" evidence="7">
    <location>
        <begin position="405"/>
        <end position="424"/>
    </location>
</feature>
<sequence length="443" mass="48723">MALRSKSKNTIIQLHPLAQDSSGEESHNLIEKPVQPPSCRPSTLSQALASTAHLANLLPTGTVLAFQLLIPIFTNNGSCDAVTRPLTLCLLAVLAASCFLACFTDSFRSPDGKLHYGIATLHGLWLFEVDTNEEYHSGVEMEKYRLRLMDCMHAFMSVMVFASIALRDKNVVSCFYPLPEHETQEVLDIVPLGVGVLCSCLFVLFPTRRHGVGFPVTNGVDRRLKSKNTIIQLHPLAQDSSGEESHNLIEKPVQPPSRSPSTLSKALASTAHLANLLPTGTVLTFRLLIPIFTNNGSCDAGTRPLTLCLLAVLAASCFLACFTDSFRSPDGKLHYGIATLHGLWLFEVDTNEEYHSGVEMEKYRLRLMDCMHAFMSLMVFASIALRDKNVVSCLYSLPEHETQVVLEIVPLGVGVLCSCLFVLFPTRRHGVGFPVTNGDDRRP</sequence>
<comment type="similarity">
    <text evidence="2">Belongs to the plant DMP1 protein family.</text>
</comment>
<feature type="region of interest" description="Disordered" evidence="6">
    <location>
        <begin position="239"/>
        <end position="262"/>
    </location>
</feature>
<feature type="transmembrane region" description="Helical" evidence="7">
    <location>
        <begin position="54"/>
        <end position="73"/>
    </location>
</feature>
<keyword evidence="5 7" id="KW-0472">Membrane</keyword>
<proteinExistence type="inferred from homology"/>
<feature type="transmembrane region" description="Helical" evidence="7">
    <location>
        <begin position="304"/>
        <end position="322"/>
    </location>
</feature>
<dbReference type="InterPro" id="IPR007770">
    <property type="entry name" value="DMP"/>
</dbReference>
<evidence type="ECO:0000256" key="1">
    <source>
        <dbReference type="ARBA" id="ARBA00004141"/>
    </source>
</evidence>
<dbReference type="Pfam" id="PF05078">
    <property type="entry name" value="DUF679"/>
    <property type="match status" value="2"/>
</dbReference>
<dbReference type="PANTHER" id="PTHR31621">
    <property type="entry name" value="PROTEIN DMP3"/>
    <property type="match status" value="1"/>
</dbReference>
<feature type="transmembrane region" description="Helical" evidence="7">
    <location>
        <begin position="273"/>
        <end position="292"/>
    </location>
</feature>
<reference evidence="8" key="2">
    <citation type="journal article" date="2022" name="Hortic Res">
        <title>The genome of Dioscorea zingiberensis sheds light on the biosynthesis, origin and evolution of the medicinally important diosgenin saponins.</title>
        <authorList>
            <person name="Li Y."/>
            <person name="Tan C."/>
            <person name="Li Z."/>
            <person name="Guo J."/>
            <person name="Li S."/>
            <person name="Chen X."/>
            <person name="Wang C."/>
            <person name="Dai X."/>
            <person name="Yang H."/>
            <person name="Song W."/>
            <person name="Hou L."/>
            <person name="Xu J."/>
            <person name="Tong Z."/>
            <person name="Xu A."/>
            <person name="Yuan X."/>
            <person name="Wang W."/>
            <person name="Yang Q."/>
            <person name="Chen L."/>
            <person name="Sun Z."/>
            <person name="Wang K."/>
            <person name="Pan B."/>
            <person name="Chen J."/>
            <person name="Bao Y."/>
            <person name="Liu F."/>
            <person name="Qi X."/>
            <person name="Gang D.R."/>
            <person name="Wen J."/>
            <person name="Li J."/>
        </authorList>
    </citation>
    <scope>NUCLEOTIDE SEQUENCE</scope>
    <source>
        <strain evidence="8">Dzin_1.0</strain>
    </source>
</reference>
<dbReference type="GO" id="GO:0010256">
    <property type="term" value="P:endomembrane system organization"/>
    <property type="evidence" value="ECO:0007669"/>
    <property type="project" value="TreeGrafter"/>
</dbReference>
<gene>
    <name evidence="8" type="ORF">J5N97_022327</name>
</gene>
<evidence type="ECO:0000256" key="7">
    <source>
        <dbReference type="SAM" id="Phobius"/>
    </source>
</evidence>
<dbReference type="Proteomes" id="UP001085076">
    <property type="component" value="Miscellaneous, Linkage group lg06"/>
</dbReference>
<name>A0A9D5HAS1_9LILI</name>
<feature type="transmembrane region" description="Helical" evidence="7">
    <location>
        <begin position="148"/>
        <end position="166"/>
    </location>
</feature>
<feature type="region of interest" description="Disordered" evidence="6">
    <location>
        <begin position="19"/>
        <end position="38"/>
    </location>
</feature>
<comment type="caution">
    <text evidence="8">The sequence shown here is derived from an EMBL/GenBank/DDBJ whole genome shotgun (WGS) entry which is preliminary data.</text>
</comment>